<dbReference type="SMART" id="SM00220">
    <property type="entry name" value="S_TKc"/>
    <property type="match status" value="1"/>
</dbReference>
<keyword evidence="2" id="KW-0067">ATP-binding</keyword>
<feature type="region of interest" description="Disordered" evidence="3">
    <location>
        <begin position="568"/>
        <end position="613"/>
    </location>
</feature>
<dbReference type="AlphaFoldDB" id="A0A0G2ESL6"/>
<feature type="compositionally biased region" description="Polar residues" evidence="3">
    <location>
        <begin position="513"/>
        <end position="524"/>
    </location>
</feature>
<sequence length="613" mass="68009">MPPTRSKAELEQSKKKLANSYNELLQEFSAKDLRRVGNYTLDRLIGKGSFGKVYLARHNLTNGSKVVTMHAASRTHIERQSGRAKILEKRRFESRSGDTPPPAVPPSPYRDELYNYLLAKGALPVEKVQKIFTQLVGGVSYIHNRLCVHRDLKLENILLDKHENVKLIDFGFTREYEGNASYLQTFCGTICYSAPEMLKGEKYAAQKVDVWSLGIILYALLTGELPFDEDDDQATKAKILKEEPKYPDNFPQQAKKLCSKMLAKRPFHRPTLADILADPFLAEYAPQQQAVLKLTQPAPFTTTLEKSTLERMKSAGVNIDQIIESVLAQRCDNLAGWWALLIEKEERKEARRERKRKEREAELKATRRTSAASSRLLAPTLAEVSEEQPLSPAKSSNDDELKPRGRRDRRNTPQMAAPDLPKLPEGTAIDSPTSITPPVPLDKDSPHGAAEPLKPSPFLSDVSPVPASPPGGLVYARRKKSPFRGPTINTSFPPLGVSNGLGTPGLKGRHDSTTVLSTLDSGSVGNRRVNQRDLPTTTEEEEEEEDIEEVDAFSPVIIKRGESIHTITMLDDRGNPTENTADPDENVLANEEPNALNANAPTLETTSGPTEAK</sequence>
<dbReference type="Gene3D" id="1.10.510.10">
    <property type="entry name" value="Transferase(Phosphotransferase) domain 1"/>
    <property type="match status" value="1"/>
</dbReference>
<dbReference type="InterPro" id="IPR008271">
    <property type="entry name" value="Ser/Thr_kinase_AS"/>
</dbReference>
<dbReference type="InterPro" id="IPR000719">
    <property type="entry name" value="Prot_kinase_dom"/>
</dbReference>
<dbReference type="Gene3D" id="3.30.200.20">
    <property type="entry name" value="Phosphorylase Kinase, domain 1"/>
    <property type="match status" value="1"/>
</dbReference>
<keyword evidence="1" id="KW-0547">Nucleotide-binding</keyword>
<feature type="compositionally biased region" description="Low complexity" evidence="3">
    <location>
        <begin position="588"/>
        <end position="606"/>
    </location>
</feature>
<feature type="compositionally biased region" description="Acidic residues" evidence="3">
    <location>
        <begin position="538"/>
        <end position="551"/>
    </location>
</feature>
<dbReference type="GO" id="GO:0005524">
    <property type="term" value="F:ATP binding"/>
    <property type="evidence" value="ECO:0007669"/>
    <property type="project" value="UniProtKB-KW"/>
</dbReference>
<proteinExistence type="predicted"/>
<dbReference type="PROSITE" id="PS50011">
    <property type="entry name" value="PROTEIN_KINASE_DOM"/>
    <property type="match status" value="1"/>
</dbReference>
<evidence type="ECO:0000256" key="1">
    <source>
        <dbReference type="ARBA" id="ARBA00022741"/>
    </source>
</evidence>
<dbReference type="GO" id="GO:0035556">
    <property type="term" value="P:intracellular signal transduction"/>
    <property type="evidence" value="ECO:0007669"/>
    <property type="project" value="TreeGrafter"/>
</dbReference>
<dbReference type="InterPro" id="IPR011009">
    <property type="entry name" value="Kinase-like_dom_sf"/>
</dbReference>
<comment type="caution">
    <text evidence="5">The sequence shown here is derived from an EMBL/GenBank/DDBJ whole genome shotgun (WGS) entry which is preliminary data.</text>
</comment>
<feature type="compositionally biased region" description="Basic and acidic residues" evidence="3">
    <location>
        <begin position="348"/>
        <end position="365"/>
    </location>
</feature>
<dbReference type="GO" id="GO:0004674">
    <property type="term" value="F:protein serine/threonine kinase activity"/>
    <property type="evidence" value="ECO:0007669"/>
    <property type="project" value="TreeGrafter"/>
</dbReference>
<dbReference type="FunFam" id="1.10.510.10:FF:000434">
    <property type="entry name" value="Serine/threonine protein kinase"/>
    <property type="match status" value="1"/>
</dbReference>
<keyword evidence="6" id="KW-1185">Reference proteome</keyword>
<name>A0A0G2ESL6_PHACM</name>
<dbReference type="OrthoDB" id="4206685at2759"/>
<feature type="region of interest" description="Disordered" evidence="3">
    <location>
        <begin position="348"/>
        <end position="554"/>
    </location>
</feature>
<dbReference type="Proteomes" id="UP000053317">
    <property type="component" value="Unassembled WGS sequence"/>
</dbReference>
<organism evidence="5 6">
    <name type="scientific">Phaeomoniella chlamydospora</name>
    <name type="common">Phaeoacremonium chlamydosporum</name>
    <dbReference type="NCBI Taxonomy" id="158046"/>
    <lineage>
        <taxon>Eukaryota</taxon>
        <taxon>Fungi</taxon>
        <taxon>Dikarya</taxon>
        <taxon>Ascomycota</taxon>
        <taxon>Pezizomycotina</taxon>
        <taxon>Eurotiomycetes</taxon>
        <taxon>Chaetothyriomycetidae</taxon>
        <taxon>Phaeomoniellales</taxon>
        <taxon>Phaeomoniellaceae</taxon>
        <taxon>Phaeomoniella</taxon>
    </lineage>
</organism>
<protein>
    <submittedName>
        <fullName evidence="5">Putative serine threonine protein kinase</fullName>
    </submittedName>
</protein>
<evidence type="ECO:0000256" key="2">
    <source>
        <dbReference type="ARBA" id="ARBA00022840"/>
    </source>
</evidence>
<dbReference type="GO" id="GO:0005737">
    <property type="term" value="C:cytoplasm"/>
    <property type="evidence" value="ECO:0007669"/>
    <property type="project" value="TreeGrafter"/>
</dbReference>
<gene>
    <name evidence="5" type="ORF">UCRPC4_g01967</name>
</gene>
<keyword evidence="5" id="KW-0418">Kinase</keyword>
<evidence type="ECO:0000256" key="3">
    <source>
        <dbReference type="SAM" id="MobiDB-lite"/>
    </source>
</evidence>
<dbReference type="PANTHER" id="PTHR24346:SF110">
    <property type="entry name" value="NON-SPECIFIC SERINE_THREONINE PROTEIN KINASE"/>
    <property type="match status" value="1"/>
</dbReference>
<evidence type="ECO:0000259" key="4">
    <source>
        <dbReference type="PROSITE" id="PS50011"/>
    </source>
</evidence>
<dbReference type="SUPFAM" id="SSF56112">
    <property type="entry name" value="Protein kinase-like (PK-like)"/>
    <property type="match status" value="1"/>
</dbReference>
<evidence type="ECO:0000313" key="6">
    <source>
        <dbReference type="Proteomes" id="UP000053317"/>
    </source>
</evidence>
<keyword evidence="5" id="KW-0808">Transferase</keyword>
<dbReference type="EMBL" id="LCWF01000047">
    <property type="protein sequence ID" value="KKY25161.1"/>
    <property type="molecule type" value="Genomic_DNA"/>
</dbReference>
<reference evidence="5 6" key="2">
    <citation type="submission" date="2015-05" db="EMBL/GenBank/DDBJ databases">
        <authorList>
            <person name="Morales-Cruz A."/>
            <person name="Amrine K.C."/>
            <person name="Cantu D."/>
        </authorList>
    </citation>
    <scope>NUCLEOTIDE SEQUENCE [LARGE SCALE GENOMIC DNA]</scope>
    <source>
        <strain evidence="5">UCRPC4</strain>
    </source>
</reference>
<reference evidence="5 6" key="1">
    <citation type="submission" date="2015-05" db="EMBL/GenBank/DDBJ databases">
        <title>Distinctive expansion of gene families associated with plant cell wall degradation and secondary metabolism in the genomes of grapevine trunk pathogens.</title>
        <authorList>
            <person name="Lawrence D.P."/>
            <person name="Travadon R."/>
            <person name="Rolshausen P.E."/>
            <person name="Baumgartner K."/>
        </authorList>
    </citation>
    <scope>NUCLEOTIDE SEQUENCE [LARGE SCALE GENOMIC DNA]</scope>
    <source>
        <strain evidence="5">UCRPC4</strain>
    </source>
</reference>
<accession>A0A0G2ESL6</accession>
<evidence type="ECO:0000313" key="5">
    <source>
        <dbReference type="EMBL" id="KKY25161.1"/>
    </source>
</evidence>
<dbReference type="PANTHER" id="PTHR24346">
    <property type="entry name" value="MAP/MICROTUBULE AFFINITY-REGULATING KINASE"/>
    <property type="match status" value="1"/>
</dbReference>
<dbReference type="Pfam" id="PF00069">
    <property type="entry name" value="Pkinase"/>
    <property type="match status" value="1"/>
</dbReference>
<feature type="domain" description="Protein kinase" evidence="4">
    <location>
        <begin position="39"/>
        <end position="281"/>
    </location>
</feature>
<dbReference type="PROSITE" id="PS00108">
    <property type="entry name" value="PROTEIN_KINASE_ST"/>
    <property type="match status" value="1"/>
</dbReference>